<protein>
    <submittedName>
        <fullName evidence="2">Uncharacterized protein</fullName>
    </submittedName>
</protein>
<feature type="region of interest" description="Disordered" evidence="1">
    <location>
        <begin position="1"/>
        <end position="40"/>
    </location>
</feature>
<gene>
    <name evidence="2" type="ORF">PVAP13_5NG012686</name>
</gene>
<keyword evidence="3" id="KW-1185">Reference proteome</keyword>
<reference evidence="2" key="1">
    <citation type="submission" date="2020-05" db="EMBL/GenBank/DDBJ databases">
        <title>WGS assembly of Panicum virgatum.</title>
        <authorList>
            <person name="Lovell J.T."/>
            <person name="Jenkins J."/>
            <person name="Shu S."/>
            <person name="Juenger T.E."/>
            <person name="Schmutz J."/>
        </authorList>
    </citation>
    <scope>NUCLEOTIDE SEQUENCE</scope>
    <source>
        <strain evidence="2">AP13</strain>
    </source>
</reference>
<evidence type="ECO:0000313" key="3">
    <source>
        <dbReference type="Proteomes" id="UP000823388"/>
    </source>
</evidence>
<dbReference type="Proteomes" id="UP000823388">
    <property type="component" value="Chromosome 5N"/>
</dbReference>
<feature type="region of interest" description="Disordered" evidence="1">
    <location>
        <begin position="60"/>
        <end position="107"/>
    </location>
</feature>
<evidence type="ECO:0000313" key="2">
    <source>
        <dbReference type="EMBL" id="KAG2593893.1"/>
    </source>
</evidence>
<proteinExistence type="predicted"/>
<name>A0A8T0SAQ4_PANVG</name>
<evidence type="ECO:0000256" key="1">
    <source>
        <dbReference type="SAM" id="MobiDB-lite"/>
    </source>
</evidence>
<comment type="caution">
    <text evidence="2">The sequence shown here is derived from an EMBL/GenBank/DDBJ whole genome shotgun (WGS) entry which is preliminary data.</text>
</comment>
<dbReference type="AlphaFoldDB" id="A0A8T0SAQ4"/>
<dbReference type="EMBL" id="CM029046">
    <property type="protein sequence ID" value="KAG2593893.1"/>
    <property type="molecule type" value="Genomic_DNA"/>
</dbReference>
<sequence>MNPRAQSPSRPPPTSRRPPETACAVASSSPPSPTRWPPDATLALASSSFELAASRCRPRRRLARVDTSSPTRRSDPILLPCRSSPPVARPGAPPKDEVQFAPVGARRRAPTKIQPEFLILPVPAGKMQLIAACTSTST</sequence>
<organism evidence="2 3">
    <name type="scientific">Panicum virgatum</name>
    <name type="common">Blackwell switchgrass</name>
    <dbReference type="NCBI Taxonomy" id="38727"/>
    <lineage>
        <taxon>Eukaryota</taxon>
        <taxon>Viridiplantae</taxon>
        <taxon>Streptophyta</taxon>
        <taxon>Embryophyta</taxon>
        <taxon>Tracheophyta</taxon>
        <taxon>Spermatophyta</taxon>
        <taxon>Magnoliopsida</taxon>
        <taxon>Liliopsida</taxon>
        <taxon>Poales</taxon>
        <taxon>Poaceae</taxon>
        <taxon>PACMAD clade</taxon>
        <taxon>Panicoideae</taxon>
        <taxon>Panicodae</taxon>
        <taxon>Paniceae</taxon>
        <taxon>Panicinae</taxon>
        <taxon>Panicum</taxon>
        <taxon>Panicum sect. Hiantes</taxon>
    </lineage>
</organism>
<accession>A0A8T0SAQ4</accession>